<dbReference type="Gene3D" id="3.30.1950.10">
    <property type="entry name" value="wza like domain"/>
    <property type="match status" value="1"/>
</dbReference>
<dbReference type="PANTHER" id="PTHR33619:SF3">
    <property type="entry name" value="POLYSACCHARIDE EXPORT PROTEIN GFCE-RELATED"/>
    <property type="match status" value="1"/>
</dbReference>
<keyword evidence="2" id="KW-0812">Transmembrane</keyword>
<protein>
    <submittedName>
        <fullName evidence="4">Polysaccharide biosynthesis/export family protein</fullName>
    </submittedName>
</protein>
<keyword evidence="2" id="KW-1133">Transmembrane helix</keyword>
<reference evidence="5" key="1">
    <citation type="journal article" date="2019" name="Int. J. Syst. Evol. Microbiol.">
        <title>The Global Catalogue of Microorganisms (GCM) 10K type strain sequencing project: providing services to taxonomists for standard genome sequencing and annotation.</title>
        <authorList>
            <consortium name="The Broad Institute Genomics Platform"/>
            <consortium name="The Broad Institute Genome Sequencing Center for Infectious Disease"/>
            <person name="Wu L."/>
            <person name="Ma J."/>
        </authorList>
    </citation>
    <scope>NUCLEOTIDE SEQUENCE [LARGE SCALE GENOMIC DNA]</scope>
    <source>
        <strain evidence="5">KCTC 19812</strain>
    </source>
</reference>
<comment type="caution">
    <text evidence="4">The sequence shown here is derived from an EMBL/GenBank/DDBJ whole genome shotgun (WGS) entry which is preliminary data.</text>
</comment>
<dbReference type="PANTHER" id="PTHR33619">
    <property type="entry name" value="POLYSACCHARIDE EXPORT PROTEIN GFCE-RELATED"/>
    <property type="match status" value="1"/>
</dbReference>
<dbReference type="RefSeq" id="WP_380803293.1">
    <property type="nucleotide sequence ID" value="NZ_JBHUIV010000016.1"/>
</dbReference>
<sequence length="246" mass="27958">MQQLEDNPDPLVYASDMIPYDTEEYRLQYNDIVDISIRTASKELNELFSLFEQGQVQNNMMMQGGRSGGDIFFMTGFTLDDRGIVELPLLGEVKLSGTTTKEAKEIIEERMMEFVNKEDLFVRVRLGGIRYSALGEFRVAGKHNILQNRVTIFEAIANAGDLTEVAKRDELVLVRQYPEGSRMFRINLNNKNLLSSEFYFIQPNDMLYAEPMKVRELGTGVNFVQTFSLAVTTLSAVLLVINALEN</sequence>
<dbReference type="InterPro" id="IPR049712">
    <property type="entry name" value="Poly_export"/>
</dbReference>
<keyword evidence="1" id="KW-0732">Signal</keyword>
<evidence type="ECO:0000313" key="4">
    <source>
        <dbReference type="EMBL" id="MFD2201858.1"/>
    </source>
</evidence>
<name>A0ABW5BA68_9BACT</name>
<keyword evidence="2" id="KW-0472">Membrane</keyword>
<gene>
    <name evidence="4" type="ORF">ACFSKV_09780</name>
</gene>
<dbReference type="Gene3D" id="3.10.560.10">
    <property type="entry name" value="Outer membrane lipoprotein wza domain like"/>
    <property type="match status" value="1"/>
</dbReference>
<dbReference type="EMBL" id="JBHUIV010000016">
    <property type="protein sequence ID" value="MFD2201858.1"/>
    <property type="molecule type" value="Genomic_DNA"/>
</dbReference>
<organism evidence="4 5">
    <name type="scientific">Shivajiella indica</name>
    <dbReference type="NCBI Taxonomy" id="872115"/>
    <lineage>
        <taxon>Bacteria</taxon>
        <taxon>Pseudomonadati</taxon>
        <taxon>Bacteroidota</taxon>
        <taxon>Cytophagia</taxon>
        <taxon>Cytophagales</taxon>
        <taxon>Cyclobacteriaceae</taxon>
        <taxon>Shivajiella</taxon>
    </lineage>
</organism>
<dbReference type="InterPro" id="IPR003715">
    <property type="entry name" value="Poly_export_N"/>
</dbReference>
<evidence type="ECO:0000256" key="1">
    <source>
        <dbReference type="ARBA" id="ARBA00022729"/>
    </source>
</evidence>
<evidence type="ECO:0000313" key="5">
    <source>
        <dbReference type="Proteomes" id="UP001597414"/>
    </source>
</evidence>
<dbReference type="Proteomes" id="UP001597414">
    <property type="component" value="Unassembled WGS sequence"/>
</dbReference>
<accession>A0ABW5BA68</accession>
<proteinExistence type="predicted"/>
<evidence type="ECO:0000259" key="3">
    <source>
        <dbReference type="Pfam" id="PF02563"/>
    </source>
</evidence>
<keyword evidence="5" id="KW-1185">Reference proteome</keyword>
<feature type="transmembrane region" description="Helical" evidence="2">
    <location>
        <begin position="223"/>
        <end position="244"/>
    </location>
</feature>
<evidence type="ECO:0000256" key="2">
    <source>
        <dbReference type="SAM" id="Phobius"/>
    </source>
</evidence>
<dbReference type="Pfam" id="PF02563">
    <property type="entry name" value="Poly_export"/>
    <property type="match status" value="1"/>
</dbReference>
<feature type="domain" description="Polysaccharide export protein N-terminal" evidence="3">
    <location>
        <begin position="21"/>
        <end position="124"/>
    </location>
</feature>